<feature type="compositionally biased region" description="Polar residues" evidence="1">
    <location>
        <begin position="28"/>
        <end position="38"/>
    </location>
</feature>
<comment type="caution">
    <text evidence="3">The sequence shown here is derived from an EMBL/GenBank/DDBJ whole genome shotgun (WGS) entry which is preliminary data.</text>
</comment>
<dbReference type="OrthoDB" id="2752330at2759"/>
<evidence type="ECO:0000259" key="2">
    <source>
        <dbReference type="Pfam" id="PF20411"/>
    </source>
</evidence>
<evidence type="ECO:0000313" key="3">
    <source>
        <dbReference type="EMBL" id="CDO68920.1"/>
    </source>
</evidence>
<dbReference type="Pfam" id="PF20411">
    <property type="entry name" value="DUF6697"/>
    <property type="match status" value="1"/>
</dbReference>
<keyword evidence="4" id="KW-1185">Reference proteome</keyword>
<dbReference type="EMBL" id="CCBP010000028">
    <property type="protein sequence ID" value="CDO68920.1"/>
    <property type="molecule type" value="Genomic_DNA"/>
</dbReference>
<feature type="domain" description="DUF6697" evidence="2">
    <location>
        <begin position="154"/>
        <end position="308"/>
    </location>
</feature>
<reference evidence="3" key="1">
    <citation type="submission" date="2014-01" db="EMBL/GenBank/DDBJ databases">
        <title>The genome of the white-rot fungus Pycnoporus cinnabarinus: a basidiomycete model with a versatile arsenal for lignocellulosic biomass breakdown.</title>
        <authorList>
            <person name="Levasseur A."/>
            <person name="Lomascolo A."/>
            <person name="Ruiz-Duenas F.J."/>
            <person name="Uzan E."/>
            <person name="Piumi F."/>
            <person name="Kues U."/>
            <person name="Ram A.F.J."/>
            <person name="Murat C."/>
            <person name="Haon M."/>
            <person name="Benoit I."/>
            <person name="Arfi Y."/>
            <person name="Chevret D."/>
            <person name="Drula E."/>
            <person name="Kwon M.J."/>
            <person name="Gouret P."/>
            <person name="Lesage-Meessen L."/>
            <person name="Lombard V."/>
            <person name="Mariette J."/>
            <person name="Noirot C."/>
            <person name="Park J."/>
            <person name="Patyshakuliyeva A."/>
            <person name="Wieneger R.A.B."/>
            <person name="Wosten H.A.B."/>
            <person name="Martin F."/>
            <person name="Coutinho P.M."/>
            <person name="de Vries R."/>
            <person name="Martinez A.T."/>
            <person name="Klopp C."/>
            <person name="Pontarotti P."/>
            <person name="Henrissat B."/>
            <person name="Record E."/>
        </authorList>
    </citation>
    <scope>NUCLEOTIDE SEQUENCE [LARGE SCALE GENOMIC DNA]</scope>
    <source>
        <strain evidence="3">BRFM137</strain>
    </source>
</reference>
<name>A0A060S3P0_PYCCI</name>
<feature type="compositionally biased region" description="Pro residues" evidence="1">
    <location>
        <begin position="56"/>
        <end position="73"/>
    </location>
</feature>
<evidence type="ECO:0000313" key="4">
    <source>
        <dbReference type="Proteomes" id="UP000029665"/>
    </source>
</evidence>
<dbReference type="InterPro" id="IPR046520">
    <property type="entry name" value="DUF6697"/>
</dbReference>
<gene>
    <name evidence="3" type="ORF">BN946_scf185000.g63</name>
</gene>
<dbReference type="OMA" id="YMTSEVC"/>
<organism evidence="3 4">
    <name type="scientific">Pycnoporus cinnabarinus</name>
    <name type="common">Cinnabar-red polypore</name>
    <name type="synonym">Trametes cinnabarina</name>
    <dbReference type="NCBI Taxonomy" id="5643"/>
    <lineage>
        <taxon>Eukaryota</taxon>
        <taxon>Fungi</taxon>
        <taxon>Dikarya</taxon>
        <taxon>Basidiomycota</taxon>
        <taxon>Agaricomycotina</taxon>
        <taxon>Agaricomycetes</taxon>
        <taxon>Polyporales</taxon>
        <taxon>Polyporaceae</taxon>
        <taxon>Trametes</taxon>
    </lineage>
</organism>
<protein>
    <recommendedName>
        <fullName evidence="2">DUF6697 domain-containing protein</fullName>
    </recommendedName>
</protein>
<dbReference type="HOGENOM" id="CLU_787879_0_0_1"/>
<sequence length="352" mass="39025">MAPVRTPFQPLNREANATPPRVADLQKKTQAARQSLSRAATIANAQRRVKKSRTDVPPPAAPLSPPSPPPKIPGPTEHEMNAVAAWVKDNVPREKCDRELGESLARLLGPLGPAKDVFHVSEDIVRVICKDRDMFALPKPGGEYYPTRYKQALRRPTVDDAPIVFLDNICAPFVSSVTAGGHGFAYLCSPDFGGIPELGPFHLFNRPLPPQEGVVEGEQLTNRRWRYNGLYTMHKTPFLLSRRGWHQLSQQAQIAAATTHCQLAAHNAGQTRECSREAIKSYWAQLDKGTLALPLVLFQCIDFPLCHADMLLNMDCAQLQPLGRLPSKRVIPSRAVIEGWGTAPRLPPTRRR</sequence>
<feature type="region of interest" description="Disordered" evidence="1">
    <location>
        <begin position="1"/>
        <end position="77"/>
    </location>
</feature>
<dbReference type="Proteomes" id="UP000029665">
    <property type="component" value="Unassembled WGS sequence"/>
</dbReference>
<proteinExistence type="predicted"/>
<accession>A0A060S3P0</accession>
<evidence type="ECO:0000256" key="1">
    <source>
        <dbReference type="SAM" id="MobiDB-lite"/>
    </source>
</evidence>
<dbReference type="AlphaFoldDB" id="A0A060S3P0"/>